<dbReference type="InterPro" id="IPR036513">
    <property type="entry name" value="STAS_dom_sf"/>
</dbReference>
<dbReference type="GO" id="GO:0055085">
    <property type="term" value="P:transmembrane transport"/>
    <property type="evidence" value="ECO:0007669"/>
    <property type="project" value="InterPro"/>
</dbReference>
<sequence length="581" mass="64543">LTLVVNFGLYSAFIGGYIYVFLGTVKEVSIGPTAVMSLLTYEFLHGHGIEHMVLLTFLAGCVELLMGILNLGFLIDFISTPVTSGFTSAYSIIIIASQLKYLFGLQKFKTKGFIDNVTKLLQHIHETKLWDTLLGIICILLLLALRKFKDIHVGSASKELTERQKKLKKAFWFISISRNAIVVLLSAYIAFLFESSGYSPFILSGKLDPGLPAFTLPAFSVQQGNSTVTFPEMCSELGAAIIIIPLVAVLANVAIAKAFSTGGSVDATQEMLTLGICNIFGSCFRSLPTCGAFTRSAVSNASGVRTPMMGLYSATLIVLALSLLTPYFYYIPRATLAAMLITAVVFMIDWEIFKPVWKTSKRDLFIVVLTFVSCLTVGVETGLLIGIAANLTFLIYMWARPSVHMSTNKISTGDQYIMVTPDIGLMYPAADYFSNIVFKAGISENGIFLPVVIDFEYMKGMDYTSVMTLKVLMSTLKERQQYLILYRVKPHIKQIFDNSDLKISCCETEEDIEKILTVGKVDFARSETLPLMENGSKEHRKSVKKTHVQEDSIYNENETYPLEPIININVDYQRHRSPSLE</sequence>
<dbReference type="PANTHER" id="PTHR11814">
    <property type="entry name" value="SULFATE TRANSPORTER"/>
    <property type="match status" value="1"/>
</dbReference>
<name>A0AAD7ZRY6_DIPPU</name>
<keyword evidence="2 5" id="KW-0812">Transmembrane</keyword>
<feature type="transmembrane region" description="Helical" evidence="5">
    <location>
        <begin position="365"/>
        <end position="398"/>
    </location>
</feature>
<feature type="transmembrane region" description="Helical" evidence="5">
    <location>
        <begin position="170"/>
        <end position="193"/>
    </location>
</feature>
<reference evidence="7" key="2">
    <citation type="submission" date="2023-05" db="EMBL/GenBank/DDBJ databases">
        <authorList>
            <person name="Fouks B."/>
        </authorList>
    </citation>
    <scope>NUCLEOTIDE SEQUENCE</scope>
    <source>
        <strain evidence="7">Stay&amp;Tobe</strain>
        <tissue evidence="7">Testes</tissue>
    </source>
</reference>
<keyword evidence="4 5" id="KW-0472">Membrane</keyword>
<keyword evidence="3 5" id="KW-1133">Transmembrane helix</keyword>
<organism evidence="7 8">
    <name type="scientific">Diploptera punctata</name>
    <name type="common">Pacific beetle cockroach</name>
    <dbReference type="NCBI Taxonomy" id="6984"/>
    <lineage>
        <taxon>Eukaryota</taxon>
        <taxon>Metazoa</taxon>
        <taxon>Ecdysozoa</taxon>
        <taxon>Arthropoda</taxon>
        <taxon>Hexapoda</taxon>
        <taxon>Insecta</taxon>
        <taxon>Pterygota</taxon>
        <taxon>Neoptera</taxon>
        <taxon>Polyneoptera</taxon>
        <taxon>Dictyoptera</taxon>
        <taxon>Blattodea</taxon>
        <taxon>Blaberoidea</taxon>
        <taxon>Blaberidae</taxon>
        <taxon>Diplopterinae</taxon>
        <taxon>Diploptera</taxon>
    </lineage>
</organism>
<feature type="domain" description="SLC26A/SulP transporter" evidence="6">
    <location>
        <begin position="6"/>
        <end position="370"/>
    </location>
</feature>
<keyword evidence="8" id="KW-1185">Reference proteome</keyword>
<dbReference type="Gene3D" id="3.30.750.24">
    <property type="entry name" value="STAS domain"/>
    <property type="match status" value="1"/>
</dbReference>
<gene>
    <name evidence="7" type="ORF">L9F63_002588</name>
</gene>
<evidence type="ECO:0000256" key="3">
    <source>
        <dbReference type="ARBA" id="ARBA00022989"/>
    </source>
</evidence>
<feature type="transmembrane region" description="Helical" evidence="5">
    <location>
        <begin position="309"/>
        <end position="330"/>
    </location>
</feature>
<feature type="transmembrane region" description="Helical" evidence="5">
    <location>
        <begin position="336"/>
        <end position="353"/>
    </location>
</feature>
<accession>A0AAD7ZRY6</accession>
<feature type="transmembrane region" description="Helical" evidence="5">
    <location>
        <begin position="53"/>
        <end position="75"/>
    </location>
</feature>
<reference evidence="7" key="1">
    <citation type="journal article" date="2023" name="IScience">
        <title>Live-bearing cockroach genome reveals convergent evolutionary mechanisms linked to viviparity in insects and beyond.</title>
        <authorList>
            <person name="Fouks B."/>
            <person name="Harrison M.C."/>
            <person name="Mikhailova A.A."/>
            <person name="Marchal E."/>
            <person name="English S."/>
            <person name="Carruthers M."/>
            <person name="Jennings E.C."/>
            <person name="Chiamaka E.L."/>
            <person name="Frigard R.A."/>
            <person name="Pippel M."/>
            <person name="Attardo G.M."/>
            <person name="Benoit J.B."/>
            <person name="Bornberg-Bauer E."/>
            <person name="Tobe S.S."/>
        </authorList>
    </citation>
    <scope>NUCLEOTIDE SEQUENCE</scope>
    <source>
        <strain evidence="7">Stay&amp;Tobe</strain>
    </source>
</reference>
<dbReference type="Pfam" id="PF00916">
    <property type="entry name" value="Sulfate_transp"/>
    <property type="match status" value="1"/>
</dbReference>
<evidence type="ECO:0000256" key="2">
    <source>
        <dbReference type="ARBA" id="ARBA00022692"/>
    </source>
</evidence>
<comment type="subcellular location">
    <subcellularLocation>
        <location evidence="1">Membrane</location>
        <topology evidence="1">Multi-pass membrane protein</topology>
    </subcellularLocation>
</comment>
<dbReference type="EMBL" id="JASPKZ010007257">
    <property type="protein sequence ID" value="KAJ9585618.1"/>
    <property type="molecule type" value="Genomic_DNA"/>
</dbReference>
<dbReference type="AlphaFoldDB" id="A0AAD7ZRY6"/>
<dbReference type="SUPFAM" id="SSF52091">
    <property type="entry name" value="SpoIIaa-like"/>
    <property type="match status" value="1"/>
</dbReference>
<dbReference type="Proteomes" id="UP001233999">
    <property type="component" value="Unassembled WGS sequence"/>
</dbReference>
<evidence type="ECO:0000313" key="8">
    <source>
        <dbReference type="Proteomes" id="UP001233999"/>
    </source>
</evidence>
<evidence type="ECO:0000256" key="4">
    <source>
        <dbReference type="ARBA" id="ARBA00023136"/>
    </source>
</evidence>
<proteinExistence type="predicted"/>
<comment type="caution">
    <text evidence="7">The sequence shown here is derived from an EMBL/GenBank/DDBJ whole genome shotgun (WGS) entry which is preliminary data.</text>
</comment>
<feature type="transmembrane region" description="Helical" evidence="5">
    <location>
        <begin position="129"/>
        <end position="149"/>
    </location>
</feature>
<dbReference type="CDD" id="cd07042">
    <property type="entry name" value="STAS_SulP_like_sulfate_transporter"/>
    <property type="match status" value="1"/>
</dbReference>
<evidence type="ECO:0000256" key="5">
    <source>
        <dbReference type="SAM" id="Phobius"/>
    </source>
</evidence>
<feature type="non-terminal residue" evidence="7">
    <location>
        <position position="1"/>
    </location>
</feature>
<evidence type="ECO:0000259" key="6">
    <source>
        <dbReference type="Pfam" id="PF00916"/>
    </source>
</evidence>
<evidence type="ECO:0000313" key="7">
    <source>
        <dbReference type="EMBL" id="KAJ9585618.1"/>
    </source>
</evidence>
<protein>
    <recommendedName>
        <fullName evidence="6">SLC26A/SulP transporter domain-containing protein</fullName>
    </recommendedName>
</protein>
<evidence type="ECO:0000256" key="1">
    <source>
        <dbReference type="ARBA" id="ARBA00004141"/>
    </source>
</evidence>
<dbReference type="GO" id="GO:0016020">
    <property type="term" value="C:membrane"/>
    <property type="evidence" value="ECO:0007669"/>
    <property type="project" value="UniProtKB-SubCell"/>
</dbReference>
<feature type="transmembrane region" description="Helical" evidence="5">
    <location>
        <begin position="237"/>
        <end position="255"/>
    </location>
</feature>
<dbReference type="InterPro" id="IPR011547">
    <property type="entry name" value="SLC26A/SulP_dom"/>
</dbReference>
<dbReference type="InterPro" id="IPR001902">
    <property type="entry name" value="SLC26A/SulP_fam"/>
</dbReference>